<proteinExistence type="predicted"/>
<keyword evidence="4 8" id="KW-0067">ATP-binding</keyword>
<dbReference type="GO" id="GO:0005524">
    <property type="term" value="F:ATP binding"/>
    <property type="evidence" value="ECO:0007669"/>
    <property type="project" value="UniProtKB-KW"/>
</dbReference>
<evidence type="ECO:0000256" key="3">
    <source>
        <dbReference type="ARBA" id="ARBA00022741"/>
    </source>
</evidence>
<feature type="region of interest" description="Disordered" evidence="6">
    <location>
        <begin position="308"/>
        <end position="328"/>
    </location>
</feature>
<keyword evidence="2" id="KW-0813">Transport</keyword>
<dbReference type="InterPro" id="IPR050763">
    <property type="entry name" value="ABC_transporter_ATP-binding"/>
</dbReference>
<dbReference type="GO" id="GO:0016887">
    <property type="term" value="F:ATP hydrolysis activity"/>
    <property type="evidence" value="ECO:0007669"/>
    <property type="project" value="InterPro"/>
</dbReference>
<organism evidence="8 9">
    <name type="scientific">Xylanimonas oleitrophica</name>
    <dbReference type="NCBI Taxonomy" id="2607479"/>
    <lineage>
        <taxon>Bacteria</taxon>
        <taxon>Bacillati</taxon>
        <taxon>Actinomycetota</taxon>
        <taxon>Actinomycetes</taxon>
        <taxon>Micrococcales</taxon>
        <taxon>Promicromonosporaceae</taxon>
        <taxon>Xylanimonas</taxon>
    </lineage>
</organism>
<dbReference type="Proteomes" id="UP000248783">
    <property type="component" value="Unassembled WGS sequence"/>
</dbReference>
<dbReference type="SUPFAM" id="SSF52540">
    <property type="entry name" value="P-loop containing nucleoside triphosphate hydrolases"/>
    <property type="match status" value="1"/>
</dbReference>
<dbReference type="RefSeq" id="WP_111251678.1">
    <property type="nucleotide sequence ID" value="NZ_QKWH01000012.1"/>
</dbReference>
<evidence type="ECO:0000256" key="2">
    <source>
        <dbReference type="ARBA" id="ARBA00022448"/>
    </source>
</evidence>
<evidence type="ECO:0000313" key="8">
    <source>
        <dbReference type="EMBL" id="PZR52115.1"/>
    </source>
</evidence>
<feature type="domain" description="ABC transporter" evidence="7">
    <location>
        <begin position="7"/>
        <end position="232"/>
    </location>
</feature>
<comment type="caution">
    <text evidence="8">The sequence shown here is derived from an EMBL/GenBank/DDBJ whole genome shotgun (WGS) entry which is preliminary data.</text>
</comment>
<dbReference type="EMBL" id="QKWH01000012">
    <property type="protein sequence ID" value="PZR52115.1"/>
    <property type="molecule type" value="Genomic_DNA"/>
</dbReference>
<keyword evidence="9" id="KW-1185">Reference proteome</keyword>
<dbReference type="GO" id="GO:0005886">
    <property type="term" value="C:plasma membrane"/>
    <property type="evidence" value="ECO:0007669"/>
    <property type="project" value="UniProtKB-SubCell"/>
</dbReference>
<dbReference type="InterPro" id="IPR017871">
    <property type="entry name" value="ABC_transporter-like_CS"/>
</dbReference>
<dbReference type="SMART" id="SM00382">
    <property type="entry name" value="AAA"/>
    <property type="match status" value="1"/>
</dbReference>
<protein>
    <submittedName>
        <fullName evidence="8">ABC transporter ATP-binding protein</fullName>
    </submittedName>
</protein>
<keyword evidence="5" id="KW-0046">Antibiotic resistance</keyword>
<dbReference type="InterPro" id="IPR027417">
    <property type="entry name" value="P-loop_NTPase"/>
</dbReference>
<evidence type="ECO:0000256" key="6">
    <source>
        <dbReference type="SAM" id="MobiDB-lite"/>
    </source>
</evidence>
<reference evidence="8 9" key="1">
    <citation type="submission" date="2018-06" db="EMBL/GenBank/DDBJ databases">
        <title>Whole genome sequencing of a novel hydrocarbon degrading bacterial strain, PW21 isolated from oil contaminated produced water sample.</title>
        <authorList>
            <person name="Nagkirti P."/>
            <person name="Shaikh A."/>
            <person name="Gowdaman V."/>
            <person name="Engineer A.E."/>
            <person name="Dagar S."/>
            <person name="Dhakephalkar P.K."/>
        </authorList>
    </citation>
    <scope>NUCLEOTIDE SEQUENCE [LARGE SCALE GENOMIC DNA]</scope>
    <source>
        <strain evidence="8 9">PW21</strain>
    </source>
</reference>
<sequence>MTSQALISVSGARRRYGSFEAVRGADLVVRRGELVALLGTNGAGKTSLVELIEGLAPADGGEVRVLGKDPYAQRREIVGQLGVMLQEAGFSPDLTVVETARMWAGTLTSPRPVAEALDVVNLAHRADVRVASLSGGERRRLDLALAVMGRPQVLFLDEPTTGLDPESRRATWDLVRGLLAEGTTVLLTTHYLEEAEELADRIAIMHAGRIVTEGTVAEIVAAEPARIEFVPQDAEGRLVEVAPADLPALSGAVGAPEVERSRVRLRTDRLQDDLEAVLAWARARGLRLADLDARSASLEQAFLSVAGTTAGTAGPDTPSPDASEEVAA</sequence>
<dbReference type="InterPro" id="IPR003593">
    <property type="entry name" value="AAA+_ATPase"/>
</dbReference>
<dbReference type="PROSITE" id="PS50893">
    <property type="entry name" value="ABC_TRANSPORTER_2"/>
    <property type="match status" value="1"/>
</dbReference>
<dbReference type="Pfam" id="PF00005">
    <property type="entry name" value="ABC_tran"/>
    <property type="match status" value="1"/>
</dbReference>
<gene>
    <name evidence="8" type="ORF">DNL40_12905</name>
</gene>
<evidence type="ECO:0000313" key="9">
    <source>
        <dbReference type="Proteomes" id="UP000248783"/>
    </source>
</evidence>
<dbReference type="Gene3D" id="3.40.50.300">
    <property type="entry name" value="P-loop containing nucleotide triphosphate hydrolases"/>
    <property type="match status" value="1"/>
</dbReference>
<accession>A0A2W5WWB1</accession>
<dbReference type="AlphaFoldDB" id="A0A2W5WWB1"/>
<evidence type="ECO:0000256" key="5">
    <source>
        <dbReference type="ARBA" id="ARBA00023251"/>
    </source>
</evidence>
<name>A0A2W5WWB1_9MICO</name>
<dbReference type="CDD" id="cd03230">
    <property type="entry name" value="ABC_DR_subfamily_A"/>
    <property type="match status" value="1"/>
</dbReference>
<dbReference type="InterPro" id="IPR003439">
    <property type="entry name" value="ABC_transporter-like_ATP-bd"/>
</dbReference>
<evidence type="ECO:0000256" key="1">
    <source>
        <dbReference type="ARBA" id="ARBA00004202"/>
    </source>
</evidence>
<dbReference type="PANTHER" id="PTHR42711:SF17">
    <property type="entry name" value="ABC TRANSPORTER ATP-BINDING PROTEIN"/>
    <property type="match status" value="1"/>
</dbReference>
<dbReference type="PROSITE" id="PS00211">
    <property type="entry name" value="ABC_TRANSPORTER_1"/>
    <property type="match status" value="1"/>
</dbReference>
<evidence type="ECO:0000259" key="7">
    <source>
        <dbReference type="PROSITE" id="PS50893"/>
    </source>
</evidence>
<dbReference type="PANTHER" id="PTHR42711">
    <property type="entry name" value="ABC TRANSPORTER ATP-BINDING PROTEIN"/>
    <property type="match status" value="1"/>
</dbReference>
<evidence type="ECO:0000256" key="4">
    <source>
        <dbReference type="ARBA" id="ARBA00022840"/>
    </source>
</evidence>
<comment type="subcellular location">
    <subcellularLocation>
        <location evidence="1">Cell membrane</location>
        <topology evidence="1">Peripheral membrane protein</topology>
    </subcellularLocation>
</comment>
<dbReference type="GO" id="GO:0046677">
    <property type="term" value="P:response to antibiotic"/>
    <property type="evidence" value="ECO:0007669"/>
    <property type="project" value="UniProtKB-KW"/>
</dbReference>
<keyword evidence="3" id="KW-0547">Nucleotide-binding</keyword>